<dbReference type="EMBL" id="FUZI01000001">
    <property type="protein sequence ID" value="SKC30582.1"/>
    <property type="molecule type" value="Genomic_DNA"/>
</dbReference>
<protein>
    <recommendedName>
        <fullName evidence="4">Pili assembly chaperone N-terminal domain-containing protein</fullName>
    </recommendedName>
</protein>
<feature type="chain" id="PRO_5010530282" description="Pili assembly chaperone N-terminal domain-containing protein" evidence="1">
    <location>
        <begin position="20"/>
        <end position="239"/>
    </location>
</feature>
<proteinExistence type="predicted"/>
<evidence type="ECO:0000313" key="3">
    <source>
        <dbReference type="Proteomes" id="UP000189966"/>
    </source>
</evidence>
<evidence type="ECO:0000313" key="2">
    <source>
        <dbReference type="EMBL" id="SKC30582.1"/>
    </source>
</evidence>
<gene>
    <name evidence="2" type="ORF">CZ809_00054</name>
</gene>
<name>A0A1T5HV60_9GAMM</name>
<dbReference type="Gene3D" id="2.60.40.10">
    <property type="entry name" value="Immunoglobulins"/>
    <property type="match status" value="1"/>
</dbReference>
<keyword evidence="1" id="KW-0732">Signal</keyword>
<dbReference type="OrthoDB" id="5906622at2"/>
<sequence>MKKLILLVLLFPSISHAIAIDTMLKVSDEHGAGVYTVTNNQADPAFVNVKLSKVEVKSGKVVKTPYTKSNLLEWDATLTQNKFILDPLMAKKVGVRALCAEGCNPDHDTVFAVQFTPTPYSKNGKMKGVAISYGYESIFVIPAKNKKISYSIEKKNEYALLKNTSNTTLEVFFNQCSAMFKADCSTKVIMLPGKIRKLLLPKNARKGMIDVFISSIDDTFYKKEVVANDKKVIFNKVIK</sequence>
<organism evidence="2 3">
    <name type="scientific">Photobacterium piscicola</name>
    <dbReference type="NCBI Taxonomy" id="1378299"/>
    <lineage>
        <taxon>Bacteria</taxon>
        <taxon>Pseudomonadati</taxon>
        <taxon>Pseudomonadota</taxon>
        <taxon>Gammaproteobacteria</taxon>
        <taxon>Vibrionales</taxon>
        <taxon>Vibrionaceae</taxon>
        <taxon>Photobacterium</taxon>
    </lineage>
</organism>
<dbReference type="Proteomes" id="UP000189966">
    <property type="component" value="Unassembled WGS sequence"/>
</dbReference>
<dbReference type="RefSeq" id="WP_065194313.1">
    <property type="nucleotide sequence ID" value="NZ_CP175535.1"/>
</dbReference>
<evidence type="ECO:0000256" key="1">
    <source>
        <dbReference type="SAM" id="SignalP"/>
    </source>
</evidence>
<accession>A0A1T5HV60</accession>
<dbReference type="InterPro" id="IPR013783">
    <property type="entry name" value="Ig-like_fold"/>
</dbReference>
<evidence type="ECO:0008006" key="4">
    <source>
        <dbReference type="Google" id="ProtNLM"/>
    </source>
</evidence>
<dbReference type="AlphaFoldDB" id="A0A1T5HV60"/>
<reference evidence="2 3" key="1">
    <citation type="submission" date="2017-02" db="EMBL/GenBank/DDBJ databases">
        <authorList>
            <person name="Peterson S.W."/>
        </authorList>
    </citation>
    <scope>NUCLEOTIDE SEQUENCE [LARGE SCALE GENOMIC DNA]</scope>
    <source>
        <strain evidence="3">type strain: NCCB 100098</strain>
    </source>
</reference>
<feature type="signal peptide" evidence="1">
    <location>
        <begin position="1"/>
        <end position="19"/>
    </location>
</feature>